<evidence type="ECO:0000313" key="9">
    <source>
        <dbReference type="EMBL" id="CAD9506759.1"/>
    </source>
</evidence>
<sequence length="272" mass="30763">MLTMNDKRQRHRSQLRHPSVSFSALIVIVLAATAAVVESITFTINVDSGTETCLTLPTPPNEKASIRGTFELFDEEKAISAKPLRVVLYDAQQAIAYKSAQNAGQGMFSADGMGKFRLCVENGASKTNPAARRPDGEDRQVGVSIRVKSALLQQMNDFNKQKQTAFNKQENNRNTLSIEERRHLEWEESQESEKLKRTEQIAELTDSLSSKIDVLSDHLNYLKVRHLIHEDISQQTFGRIIKWNVIQGFALVCISVGQIFAIRKVVEKRRYM</sequence>
<dbReference type="AlphaFoldDB" id="A0A7S2I3B8"/>
<reference evidence="9" key="1">
    <citation type="submission" date="2021-01" db="EMBL/GenBank/DDBJ databases">
        <authorList>
            <person name="Corre E."/>
            <person name="Pelletier E."/>
            <person name="Niang G."/>
            <person name="Scheremetjew M."/>
            <person name="Finn R."/>
            <person name="Kale V."/>
            <person name="Holt S."/>
            <person name="Cochrane G."/>
            <person name="Meng A."/>
            <person name="Brown T."/>
            <person name="Cohen L."/>
        </authorList>
    </citation>
    <scope>NUCLEOTIDE SEQUENCE</scope>
    <source>
        <strain evidence="9">CCMP826</strain>
    </source>
</reference>
<keyword evidence="3 7" id="KW-0812">Transmembrane</keyword>
<organism evidence="9">
    <name type="scientific">Helicotheca tamesis</name>
    <dbReference type="NCBI Taxonomy" id="374047"/>
    <lineage>
        <taxon>Eukaryota</taxon>
        <taxon>Sar</taxon>
        <taxon>Stramenopiles</taxon>
        <taxon>Ochrophyta</taxon>
        <taxon>Bacillariophyta</taxon>
        <taxon>Mediophyceae</taxon>
        <taxon>Lithodesmiophycidae</taxon>
        <taxon>Lithodesmiales</taxon>
        <taxon>Lithodesmiaceae</taxon>
        <taxon>Helicotheca</taxon>
    </lineage>
</organism>
<keyword evidence="6 7" id="KW-0472">Membrane</keyword>
<evidence type="ECO:0000256" key="5">
    <source>
        <dbReference type="ARBA" id="ARBA00022989"/>
    </source>
</evidence>
<dbReference type="PANTHER" id="PTHR22811">
    <property type="entry name" value="TRANSMEMBRANE EMP24 DOMAIN-CONTAINING PROTEIN"/>
    <property type="match status" value="1"/>
</dbReference>
<dbReference type="Pfam" id="PF01105">
    <property type="entry name" value="EMP24_GP25L"/>
    <property type="match status" value="1"/>
</dbReference>
<gene>
    <name evidence="9" type="ORF">HTAM1171_LOCUS9097</name>
</gene>
<name>A0A7S2I3B8_9STRA</name>
<dbReference type="InterPro" id="IPR015720">
    <property type="entry name" value="Emp24-like"/>
</dbReference>
<protein>
    <recommendedName>
        <fullName evidence="8">GOLD domain-containing protein</fullName>
    </recommendedName>
</protein>
<evidence type="ECO:0000259" key="8">
    <source>
        <dbReference type="SMART" id="SM01190"/>
    </source>
</evidence>
<dbReference type="InterPro" id="IPR009038">
    <property type="entry name" value="GOLD_dom"/>
</dbReference>
<feature type="domain" description="GOLD" evidence="8">
    <location>
        <begin position="41"/>
        <end position="267"/>
    </location>
</feature>
<comment type="subcellular location">
    <subcellularLocation>
        <location evidence="1">Membrane</location>
        <topology evidence="1">Single-pass type I membrane protein</topology>
    </subcellularLocation>
</comment>
<evidence type="ECO:0000256" key="7">
    <source>
        <dbReference type="SAM" id="Phobius"/>
    </source>
</evidence>
<keyword evidence="5 7" id="KW-1133">Transmembrane helix</keyword>
<accession>A0A7S2I3B8</accession>
<dbReference type="SMART" id="SM01190">
    <property type="entry name" value="EMP24_GP25L"/>
    <property type="match status" value="1"/>
</dbReference>
<comment type="similarity">
    <text evidence="2">Belongs to the EMP24/GP25L family.</text>
</comment>
<evidence type="ECO:0000256" key="3">
    <source>
        <dbReference type="ARBA" id="ARBA00022692"/>
    </source>
</evidence>
<evidence type="ECO:0000256" key="2">
    <source>
        <dbReference type="ARBA" id="ARBA00007104"/>
    </source>
</evidence>
<keyword evidence="4" id="KW-0732">Signal</keyword>
<proteinExistence type="inferred from homology"/>
<evidence type="ECO:0000256" key="4">
    <source>
        <dbReference type="ARBA" id="ARBA00022729"/>
    </source>
</evidence>
<evidence type="ECO:0000256" key="1">
    <source>
        <dbReference type="ARBA" id="ARBA00004479"/>
    </source>
</evidence>
<evidence type="ECO:0000256" key="6">
    <source>
        <dbReference type="ARBA" id="ARBA00023136"/>
    </source>
</evidence>
<feature type="transmembrane region" description="Helical" evidence="7">
    <location>
        <begin position="243"/>
        <end position="262"/>
    </location>
</feature>
<dbReference type="EMBL" id="HBGV01014781">
    <property type="protein sequence ID" value="CAD9506759.1"/>
    <property type="molecule type" value="Transcribed_RNA"/>
</dbReference>
<dbReference type="GO" id="GO:0016020">
    <property type="term" value="C:membrane"/>
    <property type="evidence" value="ECO:0007669"/>
    <property type="project" value="UniProtKB-SubCell"/>
</dbReference>